<keyword evidence="7 9" id="KW-0472">Membrane</keyword>
<keyword evidence="6 8" id="KW-0408">Iron</keyword>
<dbReference type="Proteomes" id="UP000005234">
    <property type="component" value="Chromosome"/>
</dbReference>
<dbReference type="STRING" id="767434.Fraau_2241"/>
<comment type="subcellular location">
    <subcellularLocation>
        <location evidence="1">Membrane</location>
    </subcellularLocation>
</comment>
<name>H8L538_FRAAD</name>
<dbReference type="SUPFAM" id="SSF46626">
    <property type="entry name" value="Cytochrome c"/>
    <property type="match status" value="1"/>
</dbReference>
<dbReference type="InterPro" id="IPR002326">
    <property type="entry name" value="Cyt_c1"/>
</dbReference>
<dbReference type="EMBL" id="CP003350">
    <property type="protein sequence ID" value="AFC86617.1"/>
    <property type="molecule type" value="Genomic_DNA"/>
</dbReference>
<feature type="binding site" description="covalent" evidence="8">
    <location>
        <position position="51"/>
    </location>
    <ligand>
        <name>heme c</name>
        <dbReference type="ChEBI" id="CHEBI:61717"/>
    </ligand>
</feature>
<feature type="domain" description="Cytochrome c" evidence="10">
    <location>
        <begin position="38"/>
        <end position="198"/>
    </location>
</feature>
<evidence type="ECO:0000256" key="5">
    <source>
        <dbReference type="ARBA" id="ARBA00022989"/>
    </source>
</evidence>
<proteinExistence type="predicted"/>
<evidence type="ECO:0000256" key="9">
    <source>
        <dbReference type="SAM" id="Phobius"/>
    </source>
</evidence>
<dbReference type="GO" id="GO:0046872">
    <property type="term" value="F:metal ion binding"/>
    <property type="evidence" value="ECO:0007669"/>
    <property type="project" value="UniProtKB-KW"/>
</dbReference>
<keyword evidence="12" id="KW-1185">Reference proteome</keyword>
<evidence type="ECO:0000256" key="1">
    <source>
        <dbReference type="ARBA" id="ARBA00004370"/>
    </source>
</evidence>
<dbReference type="PANTHER" id="PTHR10266">
    <property type="entry name" value="CYTOCHROME C1"/>
    <property type="match status" value="1"/>
</dbReference>
<comment type="cofactor">
    <cofactor evidence="8">
        <name>heme c</name>
        <dbReference type="ChEBI" id="CHEBI:61717"/>
    </cofactor>
    <text evidence="8">Binds 1 heme c group covalently per subunit.</text>
</comment>
<sequence length="241" mass="26306">MQAAAGAGPMMARGWRRGWLFLGLVCSALASVQAADRASLQRGERMFMADCAACHSLKYLRYSRLQQDLDLSPEEVRRDLQRFGAKAEGPVISPMTPRIAGYAFGKLPPDLSLETAVRGPGWVRRYLGGFYLDPSAPQGWNNAVLQNAAMPDPFWRLQGIRANDGHGRPGGLLVPGQVAPRAFAGQLDDLVAFLSYAATPDVIQRRVLGPWVLAFLALFTALAWALKRVVWKDVKGSRGAT</sequence>
<reference evidence="11" key="1">
    <citation type="submission" date="2012-02" db="EMBL/GenBank/DDBJ databases">
        <title>The complete genome of Frateuria aurantia DSM 6220.</title>
        <authorList>
            <consortium name="US DOE Joint Genome Institute (JGI-PGF)"/>
            <person name="Lucas S."/>
            <person name="Copeland A."/>
            <person name="Lapidus A."/>
            <person name="Glavina del Rio T."/>
            <person name="Dalin E."/>
            <person name="Tice H."/>
            <person name="Bruce D."/>
            <person name="Goodwin L."/>
            <person name="Pitluck S."/>
            <person name="Peters L."/>
            <person name="Ovchinnikova G."/>
            <person name="Teshima H."/>
            <person name="Kyrpides N."/>
            <person name="Mavromatis K."/>
            <person name="Ivanova N."/>
            <person name="Brettin T."/>
            <person name="Detter J.C."/>
            <person name="Han C."/>
            <person name="Larimer F."/>
            <person name="Land M."/>
            <person name="Hauser L."/>
            <person name="Markowitz V."/>
            <person name="Cheng J.-F."/>
            <person name="Hugenholtz P."/>
            <person name="Woyke T."/>
            <person name="Wu D."/>
            <person name="Brambilla E."/>
            <person name="Klenk H.-P."/>
            <person name="Eisen J.A."/>
        </authorList>
    </citation>
    <scope>NUCLEOTIDE SEQUENCE</scope>
    <source>
        <strain evidence="11">DSM 6220</strain>
    </source>
</reference>
<evidence type="ECO:0000256" key="4">
    <source>
        <dbReference type="ARBA" id="ARBA00022723"/>
    </source>
</evidence>
<dbReference type="GO" id="GO:0016020">
    <property type="term" value="C:membrane"/>
    <property type="evidence" value="ECO:0007669"/>
    <property type="project" value="UniProtKB-SubCell"/>
</dbReference>
<dbReference type="InterPro" id="IPR009056">
    <property type="entry name" value="Cyt_c-like_dom"/>
</dbReference>
<dbReference type="AlphaFoldDB" id="H8L538"/>
<dbReference type="Pfam" id="PF02167">
    <property type="entry name" value="Cytochrom_C1"/>
    <property type="match status" value="2"/>
</dbReference>
<dbReference type="GO" id="GO:0009055">
    <property type="term" value="F:electron transfer activity"/>
    <property type="evidence" value="ECO:0007669"/>
    <property type="project" value="InterPro"/>
</dbReference>
<evidence type="ECO:0000256" key="8">
    <source>
        <dbReference type="PIRSR" id="PIRSR602326-1"/>
    </source>
</evidence>
<accession>H8L538</accession>
<organism evidence="11 12">
    <name type="scientific">Frateuria aurantia (strain ATCC 33424 / DSM 6220 / KCTC 2777 / LMG 1558 / NBRC 3245 / NCIMB 13370)</name>
    <name type="common">Acetobacter aurantius</name>
    <dbReference type="NCBI Taxonomy" id="767434"/>
    <lineage>
        <taxon>Bacteria</taxon>
        <taxon>Pseudomonadati</taxon>
        <taxon>Pseudomonadota</taxon>
        <taxon>Gammaproteobacteria</taxon>
        <taxon>Lysobacterales</taxon>
        <taxon>Rhodanobacteraceae</taxon>
        <taxon>Frateuria</taxon>
    </lineage>
</organism>
<evidence type="ECO:0000256" key="2">
    <source>
        <dbReference type="ARBA" id="ARBA00022617"/>
    </source>
</evidence>
<dbReference type="HOGENOM" id="CLU_078597_0_0_6"/>
<keyword evidence="2 8" id="KW-0349">Heme</keyword>
<evidence type="ECO:0000256" key="6">
    <source>
        <dbReference type="ARBA" id="ARBA00023004"/>
    </source>
</evidence>
<protein>
    <submittedName>
        <fullName evidence="11">Cytochrome c1</fullName>
    </submittedName>
</protein>
<gene>
    <name evidence="11" type="ordered locus">Fraau_2241</name>
</gene>
<keyword evidence="3 9" id="KW-0812">Transmembrane</keyword>
<evidence type="ECO:0000313" key="12">
    <source>
        <dbReference type="Proteomes" id="UP000005234"/>
    </source>
</evidence>
<keyword evidence="5 9" id="KW-1133">Transmembrane helix</keyword>
<feature type="binding site" description="covalent" evidence="8">
    <location>
        <position position="54"/>
    </location>
    <ligand>
        <name>heme c</name>
        <dbReference type="ChEBI" id="CHEBI:61717"/>
    </ligand>
</feature>
<evidence type="ECO:0000259" key="10">
    <source>
        <dbReference type="PROSITE" id="PS51007"/>
    </source>
</evidence>
<feature type="transmembrane region" description="Helical" evidence="9">
    <location>
        <begin position="208"/>
        <end position="226"/>
    </location>
</feature>
<dbReference type="GO" id="GO:0020037">
    <property type="term" value="F:heme binding"/>
    <property type="evidence" value="ECO:0007669"/>
    <property type="project" value="InterPro"/>
</dbReference>
<dbReference type="eggNOG" id="COG2857">
    <property type="taxonomic scope" value="Bacteria"/>
</dbReference>
<feature type="binding site" description="covalent" evidence="8">
    <location>
        <position position="55"/>
    </location>
    <ligand>
        <name>heme c</name>
        <dbReference type="ChEBI" id="CHEBI:61717"/>
    </ligand>
</feature>
<keyword evidence="4 8" id="KW-0479">Metal-binding</keyword>
<dbReference type="Gene3D" id="1.10.760.10">
    <property type="entry name" value="Cytochrome c-like domain"/>
    <property type="match status" value="1"/>
</dbReference>
<dbReference type="PROSITE" id="PS51007">
    <property type="entry name" value="CYTC"/>
    <property type="match status" value="1"/>
</dbReference>
<evidence type="ECO:0000256" key="3">
    <source>
        <dbReference type="ARBA" id="ARBA00022692"/>
    </source>
</evidence>
<dbReference type="Gene3D" id="1.20.5.100">
    <property type="entry name" value="Cytochrome c1, transmembrane anchor, C-terminal"/>
    <property type="match status" value="1"/>
</dbReference>
<evidence type="ECO:0000313" key="11">
    <source>
        <dbReference type="EMBL" id="AFC86617.1"/>
    </source>
</evidence>
<dbReference type="InterPro" id="IPR036909">
    <property type="entry name" value="Cyt_c-like_dom_sf"/>
</dbReference>
<dbReference type="KEGG" id="fau:Fraau_2241"/>
<dbReference type="PANTHER" id="PTHR10266:SF3">
    <property type="entry name" value="CYTOCHROME C1, HEME PROTEIN, MITOCHONDRIAL"/>
    <property type="match status" value="1"/>
</dbReference>
<evidence type="ECO:0000256" key="7">
    <source>
        <dbReference type="ARBA" id="ARBA00023136"/>
    </source>
</evidence>